<name>A0AAN9ZB96_9ORTH</name>
<keyword evidence="2" id="KW-1185">Reference proteome</keyword>
<gene>
    <name evidence="1" type="ORF">R5R35_009222</name>
</gene>
<evidence type="ECO:0000313" key="2">
    <source>
        <dbReference type="Proteomes" id="UP001378592"/>
    </source>
</evidence>
<proteinExistence type="predicted"/>
<dbReference type="AlphaFoldDB" id="A0AAN9ZB96"/>
<dbReference type="EMBL" id="JAZDUA010000054">
    <property type="protein sequence ID" value="KAK7870661.1"/>
    <property type="molecule type" value="Genomic_DNA"/>
</dbReference>
<comment type="caution">
    <text evidence="1">The sequence shown here is derived from an EMBL/GenBank/DDBJ whole genome shotgun (WGS) entry which is preliminary data.</text>
</comment>
<evidence type="ECO:0000313" key="1">
    <source>
        <dbReference type="EMBL" id="KAK7870661.1"/>
    </source>
</evidence>
<accession>A0AAN9ZB96</accession>
<protein>
    <submittedName>
        <fullName evidence="1">Uncharacterized protein</fullName>
    </submittedName>
</protein>
<organism evidence="1 2">
    <name type="scientific">Gryllus longicercus</name>
    <dbReference type="NCBI Taxonomy" id="2509291"/>
    <lineage>
        <taxon>Eukaryota</taxon>
        <taxon>Metazoa</taxon>
        <taxon>Ecdysozoa</taxon>
        <taxon>Arthropoda</taxon>
        <taxon>Hexapoda</taxon>
        <taxon>Insecta</taxon>
        <taxon>Pterygota</taxon>
        <taxon>Neoptera</taxon>
        <taxon>Polyneoptera</taxon>
        <taxon>Orthoptera</taxon>
        <taxon>Ensifera</taxon>
        <taxon>Gryllidea</taxon>
        <taxon>Grylloidea</taxon>
        <taxon>Gryllidae</taxon>
        <taxon>Gryllinae</taxon>
        <taxon>Gryllus</taxon>
    </lineage>
</organism>
<reference evidence="1 2" key="1">
    <citation type="submission" date="2024-03" db="EMBL/GenBank/DDBJ databases">
        <title>The genome assembly and annotation of the cricket Gryllus longicercus Weissman &amp; Gray.</title>
        <authorList>
            <person name="Szrajer S."/>
            <person name="Gray D."/>
            <person name="Ylla G."/>
        </authorList>
    </citation>
    <scope>NUCLEOTIDE SEQUENCE [LARGE SCALE GENOMIC DNA]</scope>
    <source>
        <strain evidence="1">DAG 2021-001</strain>
        <tissue evidence="1">Whole body minus gut</tissue>
    </source>
</reference>
<sequence length="95" mass="10388">MLERRLMGADVASIDLTGLLNDEEDDAFDAYRLALVTSQFVNGEESSSAICISEATAPRLVADPLCPVFIYSPPKETDIWSAIVQRAESSQISKH</sequence>
<dbReference type="Proteomes" id="UP001378592">
    <property type="component" value="Unassembled WGS sequence"/>
</dbReference>